<proteinExistence type="predicted"/>
<name>A0A1R4KHA5_9MICO</name>
<dbReference type="OrthoDB" id="5084264at2"/>
<evidence type="ECO:0000313" key="2">
    <source>
        <dbReference type="EMBL" id="SJN43474.1"/>
    </source>
</evidence>
<reference evidence="2 3" key="1">
    <citation type="submission" date="2017-02" db="EMBL/GenBank/DDBJ databases">
        <authorList>
            <person name="Peterson S.W."/>
        </authorList>
    </citation>
    <scope>NUCLEOTIDE SEQUENCE [LARGE SCALE GENOMIC DNA]</scope>
    <source>
        <strain evidence="2 3">B Mb 05.01</strain>
    </source>
</reference>
<dbReference type="AlphaFoldDB" id="A0A1R4KHA5"/>
<evidence type="ECO:0000256" key="1">
    <source>
        <dbReference type="SAM" id="MobiDB-lite"/>
    </source>
</evidence>
<dbReference type="EMBL" id="FUKO01000033">
    <property type="protein sequence ID" value="SJN43474.1"/>
    <property type="molecule type" value="Genomic_DNA"/>
</dbReference>
<keyword evidence="3" id="KW-1185">Reference proteome</keyword>
<evidence type="ECO:0000313" key="3">
    <source>
        <dbReference type="Proteomes" id="UP000196320"/>
    </source>
</evidence>
<dbReference type="Proteomes" id="UP000196320">
    <property type="component" value="Unassembled WGS sequence"/>
</dbReference>
<feature type="region of interest" description="Disordered" evidence="1">
    <location>
        <begin position="1"/>
        <end position="29"/>
    </location>
</feature>
<accession>A0A1R4KHA5</accession>
<protein>
    <submittedName>
        <fullName evidence="2">Uncharacterized protein</fullName>
    </submittedName>
</protein>
<dbReference type="RefSeq" id="WP_087132602.1">
    <property type="nucleotide sequence ID" value="NZ_FUKO01000033.1"/>
</dbReference>
<sequence length="354" mass="38924">MVSIDANGDIHDGRGQYAGHIRTGPAGSLSDADRADIQLLLDRRRQLQDRGYLPAVATWSTSTSARSADGIEEWHEQARRNASVGSGYPLMPDDYLPGQQGKARGRSVGGNLRVPRRLYEGGGLALRMYDVNTVRQFAAENAGTFEMPIELEGQAGNSIIGHVRVTKNGPGQWSVEPLGFPANVSWRASEAVTSILESRRPAHALRDAGDLLERHKLRLAKAGAAMETDRLNSSWVRGVGYNRASEEMIIRLGDRTYGYRVDESIYRAVRESSSVGGQYNALVKHNAARVPVEQCGDCRRWFNADRGHQCRRHTAPTAVVTPYDALVRAHVAVEAGEASFDELLSARELYNTRS</sequence>
<organism evidence="2 3">
    <name type="scientific">Microbacterium esteraromaticum</name>
    <dbReference type="NCBI Taxonomy" id="57043"/>
    <lineage>
        <taxon>Bacteria</taxon>
        <taxon>Bacillati</taxon>
        <taxon>Actinomycetota</taxon>
        <taxon>Actinomycetes</taxon>
        <taxon>Micrococcales</taxon>
        <taxon>Microbacteriaceae</taxon>
        <taxon>Microbacterium</taxon>
    </lineage>
</organism>
<gene>
    <name evidence="2" type="ORF">FM104_12680</name>
</gene>